<dbReference type="SUPFAM" id="SSF48498">
    <property type="entry name" value="Tetracyclin repressor-like, C-terminal domain"/>
    <property type="match status" value="1"/>
</dbReference>
<feature type="domain" description="HTH tetR-type" evidence="5">
    <location>
        <begin position="21"/>
        <end position="81"/>
    </location>
</feature>
<proteinExistence type="predicted"/>
<dbReference type="Pfam" id="PF00440">
    <property type="entry name" value="TetR_N"/>
    <property type="match status" value="1"/>
</dbReference>
<dbReference type="InterPro" id="IPR050109">
    <property type="entry name" value="HTH-type_TetR-like_transc_reg"/>
</dbReference>
<dbReference type="PANTHER" id="PTHR30055">
    <property type="entry name" value="HTH-TYPE TRANSCRIPTIONAL REGULATOR RUTR"/>
    <property type="match status" value="1"/>
</dbReference>
<evidence type="ECO:0000313" key="6">
    <source>
        <dbReference type="EMBL" id="GAA5519426.1"/>
    </source>
</evidence>
<dbReference type="InterPro" id="IPR009057">
    <property type="entry name" value="Homeodomain-like_sf"/>
</dbReference>
<evidence type="ECO:0000256" key="3">
    <source>
        <dbReference type="ARBA" id="ARBA00023163"/>
    </source>
</evidence>
<gene>
    <name evidence="6" type="primary">tetR_2</name>
    <name evidence="6" type="ORF">Lsed01_01873</name>
</gene>
<evidence type="ECO:0000259" key="5">
    <source>
        <dbReference type="PROSITE" id="PS50977"/>
    </source>
</evidence>
<dbReference type="SUPFAM" id="SSF46689">
    <property type="entry name" value="Homeodomain-like"/>
    <property type="match status" value="1"/>
</dbReference>
<dbReference type="InterPro" id="IPR004111">
    <property type="entry name" value="Repressor_TetR_C"/>
</dbReference>
<protein>
    <submittedName>
        <fullName evidence="6">Tetracycline repressor protein class H</fullName>
    </submittedName>
</protein>
<keyword evidence="1" id="KW-0805">Transcription regulation</keyword>
<sequence length="251" mass="26630">MGDDARVARGARVSGGARRATLTSAVVVREAIALADAHGLDALSMRSLADRLGVVPMALYKHVRDKDALLDRMVDAILAELPAAAPAGSPVRWQDAVRERILGTRAALHRHPWAWRALETRTAPSPAMLDHLESVITILRDGGLDASLTHHAMHALGSRVWGFTQELAPSPPPPADPAVRTAMLEAMASRWPRVLESAMAARHDPGTAVGPSCDDDAEFAFAIDVLLDGIALRHAAGWTPPPAAGPRPTPA</sequence>
<dbReference type="InterPro" id="IPR001647">
    <property type="entry name" value="HTH_TetR"/>
</dbReference>
<name>A0ABP9WHX7_9MICO</name>
<dbReference type="Pfam" id="PF02909">
    <property type="entry name" value="TetR_C_1"/>
    <property type="match status" value="1"/>
</dbReference>
<dbReference type="EMBL" id="BAABRR010000009">
    <property type="protein sequence ID" value="GAA5519426.1"/>
    <property type="molecule type" value="Genomic_DNA"/>
</dbReference>
<dbReference type="Proteomes" id="UP001426770">
    <property type="component" value="Unassembled WGS sequence"/>
</dbReference>
<dbReference type="Gene3D" id="1.10.10.60">
    <property type="entry name" value="Homeodomain-like"/>
    <property type="match status" value="1"/>
</dbReference>
<reference evidence="6 7" key="1">
    <citation type="submission" date="2024-02" db="EMBL/GenBank/DDBJ databases">
        <title>Lysinimicrobium sediminis NBRC 112286.</title>
        <authorList>
            <person name="Ichikawa N."/>
            <person name="Katano-Makiyama Y."/>
            <person name="Hidaka K."/>
        </authorList>
    </citation>
    <scope>NUCLEOTIDE SEQUENCE [LARGE SCALE GENOMIC DNA]</scope>
    <source>
        <strain evidence="6 7">NBRC 112286</strain>
    </source>
</reference>
<keyword evidence="2 4" id="KW-0238">DNA-binding</keyword>
<keyword evidence="3" id="KW-0804">Transcription</keyword>
<dbReference type="InterPro" id="IPR036271">
    <property type="entry name" value="Tet_transcr_reg_TetR-rel_C_sf"/>
</dbReference>
<evidence type="ECO:0000256" key="4">
    <source>
        <dbReference type="PROSITE-ProRule" id="PRU00335"/>
    </source>
</evidence>
<organism evidence="6 7">
    <name type="scientific">Demequina sediminis</name>
    <dbReference type="NCBI Taxonomy" id="1930058"/>
    <lineage>
        <taxon>Bacteria</taxon>
        <taxon>Bacillati</taxon>
        <taxon>Actinomycetota</taxon>
        <taxon>Actinomycetes</taxon>
        <taxon>Micrococcales</taxon>
        <taxon>Demequinaceae</taxon>
        <taxon>Demequina</taxon>
    </lineage>
</organism>
<feature type="DNA-binding region" description="H-T-H motif" evidence="4">
    <location>
        <begin position="44"/>
        <end position="63"/>
    </location>
</feature>
<accession>A0ABP9WHX7</accession>
<evidence type="ECO:0000256" key="1">
    <source>
        <dbReference type="ARBA" id="ARBA00023015"/>
    </source>
</evidence>
<evidence type="ECO:0000313" key="7">
    <source>
        <dbReference type="Proteomes" id="UP001426770"/>
    </source>
</evidence>
<dbReference type="PROSITE" id="PS50977">
    <property type="entry name" value="HTH_TETR_2"/>
    <property type="match status" value="1"/>
</dbReference>
<evidence type="ECO:0000256" key="2">
    <source>
        <dbReference type="ARBA" id="ARBA00023125"/>
    </source>
</evidence>
<dbReference type="Gene3D" id="1.10.357.10">
    <property type="entry name" value="Tetracycline Repressor, domain 2"/>
    <property type="match status" value="1"/>
</dbReference>
<keyword evidence="7" id="KW-1185">Reference proteome</keyword>
<comment type="caution">
    <text evidence="6">The sequence shown here is derived from an EMBL/GenBank/DDBJ whole genome shotgun (WGS) entry which is preliminary data.</text>
</comment>
<dbReference type="PANTHER" id="PTHR30055:SF151">
    <property type="entry name" value="TRANSCRIPTIONAL REGULATORY PROTEIN"/>
    <property type="match status" value="1"/>
</dbReference>